<feature type="compositionally biased region" description="Low complexity" evidence="7">
    <location>
        <begin position="167"/>
        <end position="177"/>
    </location>
</feature>
<dbReference type="Pfam" id="PF06886">
    <property type="entry name" value="TPX2"/>
    <property type="match status" value="1"/>
</dbReference>
<evidence type="ECO:0000256" key="5">
    <source>
        <dbReference type="ARBA" id="ARBA00023212"/>
    </source>
</evidence>
<feature type="region of interest" description="Disordered" evidence="7">
    <location>
        <begin position="675"/>
        <end position="701"/>
    </location>
</feature>
<organism evidence="10 11">
    <name type="scientific">Patella caerulea</name>
    <name type="common">Rayed Mediterranean limpet</name>
    <dbReference type="NCBI Taxonomy" id="87958"/>
    <lineage>
        <taxon>Eukaryota</taxon>
        <taxon>Metazoa</taxon>
        <taxon>Spiralia</taxon>
        <taxon>Lophotrochozoa</taxon>
        <taxon>Mollusca</taxon>
        <taxon>Gastropoda</taxon>
        <taxon>Patellogastropoda</taxon>
        <taxon>Patelloidea</taxon>
        <taxon>Patellidae</taxon>
        <taxon>Patella</taxon>
    </lineage>
</organism>
<dbReference type="EMBL" id="JAZGQO010000006">
    <property type="protein sequence ID" value="KAK6185962.1"/>
    <property type="molecule type" value="Genomic_DNA"/>
</dbReference>
<comment type="subcellular location">
    <subcellularLocation>
        <location evidence="2">Cytoplasm</location>
        <location evidence="2">Cytoskeleton</location>
        <location evidence="2">Spindle</location>
    </subcellularLocation>
    <subcellularLocation>
        <location evidence="1">Nucleus</location>
    </subcellularLocation>
</comment>
<dbReference type="Pfam" id="PF12214">
    <property type="entry name" value="TPX2_importin"/>
    <property type="match status" value="1"/>
</dbReference>
<dbReference type="PANTHER" id="PTHR14326:SF44">
    <property type="entry name" value="TARGETING PROTEIN FOR XKLP2"/>
    <property type="match status" value="1"/>
</dbReference>
<feature type="region of interest" description="Disordered" evidence="7">
    <location>
        <begin position="716"/>
        <end position="750"/>
    </location>
</feature>
<feature type="compositionally biased region" description="Basic and acidic residues" evidence="7">
    <location>
        <begin position="349"/>
        <end position="360"/>
    </location>
</feature>
<reference evidence="10 11" key="1">
    <citation type="submission" date="2024-01" db="EMBL/GenBank/DDBJ databases">
        <title>The genome of the rayed Mediterranean limpet Patella caerulea (Linnaeus, 1758).</title>
        <authorList>
            <person name="Anh-Thu Weber A."/>
            <person name="Halstead-Nussloch G."/>
        </authorList>
    </citation>
    <scope>NUCLEOTIDE SEQUENCE [LARGE SCALE GENOMIC DNA]</scope>
    <source>
        <strain evidence="10">AATW-2023a</strain>
        <tissue evidence="10">Whole specimen</tissue>
    </source>
</reference>
<dbReference type="GO" id="GO:0005819">
    <property type="term" value="C:spindle"/>
    <property type="evidence" value="ECO:0007669"/>
    <property type="project" value="UniProtKB-SubCell"/>
</dbReference>
<keyword evidence="5" id="KW-0206">Cytoskeleton</keyword>
<feature type="compositionally biased region" description="Polar residues" evidence="7">
    <location>
        <begin position="211"/>
        <end position="230"/>
    </location>
</feature>
<accession>A0AAN8K0M4</accession>
<dbReference type="GO" id="GO:0005874">
    <property type="term" value="C:microtubule"/>
    <property type="evidence" value="ECO:0007669"/>
    <property type="project" value="InterPro"/>
</dbReference>
<gene>
    <name evidence="10" type="ORF">SNE40_008088</name>
</gene>
<protein>
    <recommendedName>
        <fullName evidence="12">Targeting protein for Xklp2</fullName>
    </recommendedName>
</protein>
<evidence type="ECO:0000256" key="4">
    <source>
        <dbReference type="ARBA" id="ARBA00022490"/>
    </source>
</evidence>
<feature type="domain" description="TPX2 central" evidence="9">
    <location>
        <begin position="374"/>
        <end position="498"/>
    </location>
</feature>
<feature type="region of interest" description="Disordered" evidence="7">
    <location>
        <begin position="284"/>
        <end position="464"/>
    </location>
</feature>
<proteinExistence type="inferred from homology"/>
<dbReference type="Proteomes" id="UP001347796">
    <property type="component" value="Unassembled WGS sequence"/>
</dbReference>
<dbReference type="PANTHER" id="PTHR14326">
    <property type="entry name" value="TARGETING PROTEIN FOR XKLP2"/>
    <property type="match status" value="1"/>
</dbReference>
<feature type="compositionally biased region" description="Basic and acidic residues" evidence="7">
    <location>
        <begin position="311"/>
        <end position="337"/>
    </location>
</feature>
<feature type="compositionally biased region" description="Basic residues" evidence="7">
    <location>
        <begin position="361"/>
        <end position="371"/>
    </location>
</feature>
<dbReference type="InterPro" id="IPR027329">
    <property type="entry name" value="TPX2_C"/>
</dbReference>
<feature type="compositionally biased region" description="Basic and acidic residues" evidence="7">
    <location>
        <begin position="289"/>
        <end position="304"/>
    </location>
</feature>
<feature type="compositionally biased region" description="Basic and acidic residues" evidence="7">
    <location>
        <begin position="157"/>
        <end position="166"/>
    </location>
</feature>
<sequence length="750" mass="85529">MEGIDWSFNAPQYVDFEAPQPIDDDADKWFDHVSEDGKNLGELEFNENEDKKENAKPNQSEDSDEVIEPCKGQSKRLPNVLLPSEWNKKKTSNAEKTSSKMPQRVLKSAPLRQSPRLKNKPMKALPMVSPPVTEISKPKMTKGSSMTNLHLGQNLVDGKKTLRKVESSTMLKRSSSLRSKRPGSCDGAPSRTLRTRGLSAEKPMQLKKTISPESQPASQKQGLTFPTTPTFMKRKHTSVGAARVVKNSEEQALEKIEKFRKDLAEKRKQSDLSLKKLKATGCIGAVKGPSEDSTKTQPKTDSKIKGFFNAVKERISSSSSSKEDNNNKQMDKFESMAERIINFQNGTPDRFHSRPKDRCKGLKRLRSKSPKTTKLTIPHTPNFQSTMRTRAVKAPSRDELEEKEFEEMQKNQFHAHPVNQKILEHTTGLKEVAKKPTTEPKAFHLSSDNRSKDKDTSRTKEEKVAFHAKPVNPKILEGVVGVKPAKEKATTVPQSPAFALKNRVRLPVEPSDEKEAFRVLRSRPVPHNGVPFNPKLTHKRTIPEPFSFEEHTRQMLERKEAKRRKIFDEERKAREFHAQPMPDLEEPVGIPPKNPKEITEPVPFEFEIDFRSSRRAEDTSSCSGSRFEEDMQVPFKAKPVTVIYQEPFIPKKSTKPLTDVTEFELNTERRAANRESFDNHIKHKEAEMEASKRQREHEEKLAYEAEKAKLRSETVHKANPVRHFAPVQVHPSNRPLTRPESPMFTDRFKI</sequence>
<feature type="compositionally biased region" description="Basic and acidic residues" evidence="7">
    <location>
        <begin position="422"/>
        <end position="464"/>
    </location>
</feature>
<evidence type="ECO:0000313" key="11">
    <source>
        <dbReference type="Proteomes" id="UP001347796"/>
    </source>
</evidence>
<keyword evidence="6" id="KW-0539">Nucleus</keyword>
<evidence type="ECO:0000313" key="10">
    <source>
        <dbReference type="EMBL" id="KAK6185962.1"/>
    </source>
</evidence>
<feature type="compositionally biased region" description="Basic and acidic residues" evidence="7">
    <location>
        <begin position="27"/>
        <end position="41"/>
    </location>
</feature>
<feature type="compositionally biased region" description="Polar residues" evidence="7">
    <location>
        <begin position="372"/>
        <end position="388"/>
    </location>
</feature>
<evidence type="ECO:0000256" key="6">
    <source>
        <dbReference type="ARBA" id="ARBA00023242"/>
    </source>
</evidence>
<dbReference type="InterPro" id="IPR027330">
    <property type="entry name" value="TPX2_central_dom"/>
</dbReference>
<evidence type="ECO:0000259" key="8">
    <source>
        <dbReference type="Pfam" id="PF06886"/>
    </source>
</evidence>
<dbReference type="GO" id="GO:0060236">
    <property type="term" value="P:regulation of mitotic spindle organization"/>
    <property type="evidence" value="ECO:0007669"/>
    <property type="project" value="InterPro"/>
</dbReference>
<feature type="region of interest" description="Disordered" evidence="7">
    <location>
        <begin position="17"/>
        <end position="243"/>
    </location>
</feature>
<dbReference type="GO" id="GO:0005634">
    <property type="term" value="C:nucleus"/>
    <property type="evidence" value="ECO:0007669"/>
    <property type="project" value="UniProtKB-SubCell"/>
</dbReference>
<evidence type="ECO:0000256" key="2">
    <source>
        <dbReference type="ARBA" id="ARBA00004186"/>
    </source>
</evidence>
<evidence type="ECO:0008006" key="12">
    <source>
        <dbReference type="Google" id="ProtNLM"/>
    </source>
</evidence>
<comment type="similarity">
    <text evidence="3">Belongs to the TPX2 family.</text>
</comment>
<comment type="caution">
    <text evidence="10">The sequence shown here is derived from an EMBL/GenBank/DDBJ whole genome shotgun (WGS) entry which is preliminary data.</text>
</comment>
<dbReference type="AlphaFoldDB" id="A0AAN8K0M4"/>
<feature type="compositionally biased region" description="Polar residues" evidence="7">
    <location>
        <begin position="142"/>
        <end position="151"/>
    </location>
</feature>
<name>A0AAN8K0M4_PATCE</name>
<evidence type="ECO:0000256" key="1">
    <source>
        <dbReference type="ARBA" id="ARBA00004123"/>
    </source>
</evidence>
<evidence type="ECO:0000259" key="9">
    <source>
        <dbReference type="Pfam" id="PF12214"/>
    </source>
</evidence>
<dbReference type="InterPro" id="IPR009675">
    <property type="entry name" value="TPX2_fam"/>
</dbReference>
<feature type="domain" description="TPX2 C-terminal" evidence="8">
    <location>
        <begin position="663"/>
        <end position="738"/>
    </location>
</feature>
<keyword evidence="4" id="KW-0963">Cytoplasm</keyword>
<evidence type="ECO:0000256" key="7">
    <source>
        <dbReference type="SAM" id="MobiDB-lite"/>
    </source>
</evidence>
<evidence type="ECO:0000256" key="3">
    <source>
        <dbReference type="ARBA" id="ARBA00005885"/>
    </source>
</evidence>
<keyword evidence="11" id="KW-1185">Reference proteome</keyword>